<dbReference type="EMBL" id="CAJVPP010000505">
    <property type="protein sequence ID" value="CAG8488603.1"/>
    <property type="molecule type" value="Genomic_DNA"/>
</dbReference>
<gene>
    <name evidence="2" type="ORF">FMOSSE_LOCUS3408</name>
</gene>
<sequence>MDIRNFTWVNSFQPTRTNTKEPTGNETIKTTNITGAKSTKFPIIIIVYSVTGTLGAAMIVASVIFIYRRTRTRNNNNKLNSVGHIVPEQVFDNSGKIEDIEQHNLPGLALPL</sequence>
<keyword evidence="1" id="KW-0472">Membrane</keyword>
<evidence type="ECO:0000313" key="3">
    <source>
        <dbReference type="Proteomes" id="UP000789375"/>
    </source>
</evidence>
<accession>A0A9N8WGT2</accession>
<proteinExistence type="predicted"/>
<feature type="transmembrane region" description="Helical" evidence="1">
    <location>
        <begin position="41"/>
        <end position="67"/>
    </location>
</feature>
<comment type="caution">
    <text evidence="2">The sequence shown here is derived from an EMBL/GenBank/DDBJ whole genome shotgun (WGS) entry which is preliminary data.</text>
</comment>
<evidence type="ECO:0000256" key="1">
    <source>
        <dbReference type="SAM" id="Phobius"/>
    </source>
</evidence>
<keyword evidence="3" id="KW-1185">Reference proteome</keyword>
<evidence type="ECO:0000313" key="2">
    <source>
        <dbReference type="EMBL" id="CAG8488603.1"/>
    </source>
</evidence>
<protein>
    <submittedName>
        <fullName evidence="2">10956_t:CDS:1</fullName>
    </submittedName>
</protein>
<name>A0A9N8WGT2_FUNMO</name>
<dbReference type="Proteomes" id="UP000789375">
    <property type="component" value="Unassembled WGS sequence"/>
</dbReference>
<organism evidence="2 3">
    <name type="scientific">Funneliformis mosseae</name>
    <name type="common">Endomycorrhizal fungus</name>
    <name type="synonym">Glomus mosseae</name>
    <dbReference type="NCBI Taxonomy" id="27381"/>
    <lineage>
        <taxon>Eukaryota</taxon>
        <taxon>Fungi</taxon>
        <taxon>Fungi incertae sedis</taxon>
        <taxon>Mucoromycota</taxon>
        <taxon>Glomeromycotina</taxon>
        <taxon>Glomeromycetes</taxon>
        <taxon>Glomerales</taxon>
        <taxon>Glomeraceae</taxon>
        <taxon>Funneliformis</taxon>
    </lineage>
</organism>
<dbReference type="AlphaFoldDB" id="A0A9N8WGT2"/>
<keyword evidence="1" id="KW-1133">Transmembrane helix</keyword>
<keyword evidence="1" id="KW-0812">Transmembrane</keyword>
<reference evidence="2" key="1">
    <citation type="submission" date="2021-06" db="EMBL/GenBank/DDBJ databases">
        <authorList>
            <person name="Kallberg Y."/>
            <person name="Tangrot J."/>
            <person name="Rosling A."/>
        </authorList>
    </citation>
    <scope>NUCLEOTIDE SEQUENCE</scope>
    <source>
        <strain evidence="2">87-6 pot B 2015</strain>
    </source>
</reference>